<keyword evidence="9 18" id="KW-0547">Nucleotide-binding</keyword>
<evidence type="ECO:0000256" key="6">
    <source>
        <dbReference type="ARBA" id="ARBA00022692"/>
    </source>
</evidence>
<dbReference type="AlphaFoldDB" id="A0A315VTJ0"/>
<evidence type="ECO:0000256" key="10">
    <source>
        <dbReference type="ARBA" id="ARBA00022777"/>
    </source>
</evidence>
<evidence type="ECO:0000313" key="22">
    <source>
        <dbReference type="EMBL" id="PWA26667.1"/>
    </source>
</evidence>
<dbReference type="InterPro" id="IPR000472">
    <property type="entry name" value="Activin_recp"/>
</dbReference>
<dbReference type="SUPFAM" id="SSF56112">
    <property type="entry name" value="Protein kinase-like (PK-like)"/>
    <property type="match status" value="1"/>
</dbReference>
<keyword evidence="14 19" id="KW-0472">Membrane</keyword>
<keyword evidence="7 19" id="KW-0479">Metal-binding</keyword>
<evidence type="ECO:0000256" key="12">
    <source>
        <dbReference type="ARBA" id="ARBA00022842"/>
    </source>
</evidence>
<organism evidence="22 23">
    <name type="scientific">Gambusia affinis</name>
    <name type="common">Western mosquitofish</name>
    <name type="synonym">Heterandria affinis</name>
    <dbReference type="NCBI Taxonomy" id="33528"/>
    <lineage>
        <taxon>Eukaryota</taxon>
        <taxon>Metazoa</taxon>
        <taxon>Chordata</taxon>
        <taxon>Craniata</taxon>
        <taxon>Vertebrata</taxon>
        <taxon>Euteleostomi</taxon>
        <taxon>Actinopterygii</taxon>
        <taxon>Neopterygii</taxon>
        <taxon>Teleostei</taxon>
        <taxon>Neoteleostei</taxon>
        <taxon>Acanthomorphata</taxon>
        <taxon>Ovalentaria</taxon>
        <taxon>Atherinomorphae</taxon>
        <taxon>Cyprinodontiformes</taxon>
        <taxon>Poeciliidae</taxon>
        <taxon>Poeciliinae</taxon>
        <taxon>Gambusia</taxon>
    </lineage>
</organism>
<dbReference type="Gene3D" id="3.30.200.20">
    <property type="entry name" value="Phosphorylase Kinase, domain 1"/>
    <property type="match status" value="1"/>
</dbReference>
<dbReference type="GO" id="GO:0043235">
    <property type="term" value="C:receptor complex"/>
    <property type="evidence" value="ECO:0007669"/>
    <property type="project" value="TreeGrafter"/>
</dbReference>
<dbReference type="InterPro" id="IPR011009">
    <property type="entry name" value="Kinase-like_dom_sf"/>
</dbReference>
<dbReference type="GO" id="GO:0005524">
    <property type="term" value="F:ATP binding"/>
    <property type="evidence" value="ECO:0007669"/>
    <property type="project" value="UniProtKB-UniRule"/>
</dbReference>
<keyword evidence="12 19" id="KW-0460">Magnesium</keyword>
<dbReference type="InterPro" id="IPR003605">
    <property type="entry name" value="GS_dom"/>
</dbReference>
<evidence type="ECO:0000256" key="19">
    <source>
        <dbReference type="RuleBase" id="RU361271"/>
    </source>
</evidence>
<keyword evidence="23" id="KW-1185">Reference proteome</keyword>
<dbReference type="InterPro" id="IPR008271">
    <property type="entry name" value="Ser/Thr_kinase_AS"/>
</dbReference>
<keyword evidence="6 19" id="KW-0812">Transmembrane</keyword>
<evidence type="ECO:0000256" key="8">
    <source>
        <dbReference type="ARBA" id="ARBA00022729"/>
    </source>
</evidence>
<evidence type="ECO:0000259" key="20">
    <source>
        <dbReference type="PROSITE" id="PS50011"/>
    </source>
</evidence>
<dbReference type="SUPFAM" id="SSF57302">
    <property type="entry name" value="Snake toxin-like"/>
    <property type="match status" value="1"/>
</dbReference>
<comment type="subcellular location">
    <subcellularLocation>
        <location evidence="1">Cell membrane</location>
        <topology evidence="1">Single-pass type I membrane protein</topology>
    </subcellularLocation>
    <subcellularLocation>
        <location evidence="19">Membrane</location>
        <topology evidence="19">Single-pass type I membrane protein</topology>
    </subcellularLocation>
</comment>
<sequence length="655" mass="73502">MVVVAWLSAEWAWQAVVLVAGLASLSCGSDANLLDTMLLRSGWREESDWPSEDSSSTATVSAENTLRCHCYPQCPDGSVNNTCMTNGFCFTMVMEEEGGHVVLSRGCLALSGSEFQCRDTGSARSWRVLECCTDHDYCNRKLRPTLPPLITSEYVDSSIQYIALFISVAVCSIFCVVLILCYFRYKRQASRPPYSIDLEQDETYIPPGETLKDLIEHSRSAGSGSGSGLPLLVQRTIAKQIQMVKQIGKGRYGEVWMGKWRGERVAVKVFFTTEEESWFRETEIYQTFLMRHDNILGRSTEPEGFIAADIKGTGSWTQLYLITDYHENGSLYDYLKSNTLDVSALLKLAYSSISGLCHLHTEIYGTQGKPAIAHRDLKSKNILVKKNGFCCIADLGLAVKFNSDTNEVDIPPNLRVGTKRYMPPEVLDETLNMTTFQSFIMADMYSFSLILWEVARRCTSGGVVEEHQLPYHDLVPTDPSYEDMREVVCIKKQRPSIANHWSSNECLRQMGKLMSECWAHNPACRLTALRVKKTLAKMLESQDIKLYKQTSVLSCSRNEAVVATHLFQYLGQAAEVAIGKMLRLPQVQDHSCRTRFGGESLPLVCGASRLPHSFCRMESGIRKAFGPTSVVMLLAGSSRDVKHYQFMLKRKKSSV</sequence>
<feature type="transmembrane region" description="Helical" evidence="19">
    <location>
        <begin position="12"/>
        <end position="34"/>
    </location>
</feature>
<feature type="transmembrane region" description="Helical" evidence="19">
    <location>
        <begin position="161"/>
        <end position="185"/>
    </location>
</feature>
<dbReference type="Gene3D" id="1.10.510.10">
    <property type="entry name" value="Transferase(Phosphotransferase) domain 1"/>
    <property type="match status" value="1"/>
</dbReference>
<dbReference type="InterPro" id="IPR001245">
    <property type="entry name" value="Ser-Thr/Tyr_kinase_cat_dom"/>
</dbReference>
<accession>A0A315VTJ0</accession>
<dbReference type="FunFam" id="3.30.200.20:FF:000055">
    <property type="entry name" value="Receptor protein serine/threonine kinase"/>
    <property type="match status" value="1"/>
</dbReference>
<name>A0A315VTJ0_GAMAF</name>
<dbReference type="InterPro" id="IPR045860">
    <property type="entry name" value="Snake_toxin-like_sf"/>
</dbReference>
<dbReference type="PANTHER" id="PTHR23255:SF62">
    <property type="entry name" value="BONE MORPHOGENETIC PROTEIN RECEPTOR TYPE-1B"/>
    <property type="match status" value="1"/>
</dbReference>
<evidence type="ECO:0000256" key="5">
    <source>
        <dbReference type="ARBA" id="ARBA00022679"/>
    </source>
</evidence>
<keyword evidence="11 18" id="KW-0067">ATP-binding</keyword>
<comment type="cofactor">
    <cofactor evidence="19">
        <name>Mg(2+)</name>
        <dbReference type="ChEBI" id="CHEBI:18420"/>
    </cofactor>
    <cofactor evidence="19">
        <name>Mn(2+)</name>
        <dbReference type="ChEBI" id="CHEBI:29035"/>
    </cofactor>
</comment>
<dbReference type="InterPro" id="IPR000719">
    <property type="entry name" value="Prot_kinase_dom"/>
</dbReference>
<evidence type="ECO:0000256" key="2">
    <source>
        <dbReference type="ARBA" id="ARBA00009605"/>
    </source>
</evidence>
<dbReference type="PANTHER" id="PTHR23255">
    <property type="entry name" value="TRANSFORMING GROWTH FACTOR-BETA RECEPTOR TYPE I AND II"/>
    <property type="match status" value="1"/>
</dbReference>
<dbReference type="EMBL" id="NHOQ01001156">
    <property type="protein sequence ID" value="PWA26667.1"/>
    <property type="molecule type" value="Genomic_DNA"/>
</dbReference>
<keyword evidence="16 19" id="KW-0675">Receptor</keyword>
<dbReference type="PROSITE" id="PS51256">
    <property type="entry name" value="GS"/>
    <property type="match status" value="1"/>
</dbReference>
<keyword evidence="8" id="KW-0732">Signal</keyword>
<dbReference type="GO" id="GO:0071363">
    <property type="term" value="P:cellular response to growth factor stimulus"/>
    <property type="evidence" value="ECO:0007669"/>
    <property type="project" value="TreeGrafter"/>
</dbReference>
<dbReference type="InterPro" id="IPR017441">
    <property type="entry name" value="Protein_kinase_ATP_BS"/>
</dbReference>
<dbReference type="Pfam" id="PF01064">
    <property type="entry name" value="Activin_recp"/>
    <property type="match status" value="1"/>
</dbReference>
<keyword evidence="15" id="KW-1015">Disulfide bond</keyword>
<dbReference type="GO" id="GO:0005886">
    <property type="term" value="C:plasma membrane"/>
    <property type="evidence" value="ECO:0007669"/>
    <property type="project" value="UniProtKB-SubCell"/>
</dbReference>
<dbReference type="PROSITE" id="PS50011">
    <property type="entry name" value="PROTEIN_KINASE_DOM"/>
    <property type="match status" value="1"/>
</dbReference>
<dbReference type="GO" id="GO:0004675">
    <property type="term" value="F:transmembrane receptor protein serine/threonine kinase activity"/>
    <property type="evidence" value="ECO:0007669"/>
    <property type="project" value="UniProtKB-EC"/>
</dbReference>
<evidence type="ECO:0000313" key="23">
    <source>
        <dbReference type="Proteomes" id="UP000250572"/>
    </source>
</evidence>
<protein>
    <recommendedName>
        <fullName evidence="19">Serine/threonine-protein kinase receptor</fullName>
        <ecNumber evidence="19">2.7.11.30</ecNumber>
    </recommendedName>
</protein>
<dbReference type="CDD" id="cd14144">
    <property type="entry name" value="STKc_BMPR1"/>
    <property type="match status" value="1"/>
</dbReference>
<dbReference type="Proteomes" id="UP000250572">
    <property type="component" value="Unassembled WGS sequence"/>
</dbReference>
<keyword evidence="5 19" id="KW-0808">Transferase</keyword>
<comment type="caution">
    <text evidence="22">The sequence shown here is derived from an EMBL/GenBank/DDBJ whole genome shotgun (WGS) entry which is preliminary data.</text>
</comment>
<feature type="domain" description="Protein kinase" evidence="20">
    <location>
        <begin position="241"/>
        <end position="539"/>
    </location>
</feature>
<evidence type="ECO:0000256" key="1">
    <source>
        <dbReference type="ARBA" id="ARBA00004251"/>
    </source>
</evidence>
<dbReference type="PROSITE" id="PS00108">
    <property type="entry name" value="PROTEIN_KINASE_ST"/>
    <property type="match status" value="1"/>
</dbReference>
<evidence type="ECO:0000256" key="3">
    <source>
        <dbReference type="ARBA" id="ARBA00022475"/>
    </source>
</evidence>
<evidence type="ECO:0000256" key="13">
    <source>
        <dbReference type="ARBA" id="ARBA00022989"/>
    </source>
</evidence>
<keyword evidence="13 19" id="KW-1133">Transmembrane helix</keyword>
<proteinExistence type="inferred from homology"/>
<evidence type="ECO:0000256" key="11">
    <source>
        <dbReference type="ARBA" id="ARBA00022840"/>
    </source>
</evidence>
<dbReference type="PRINTS" id="PR00653">
    <property type="entry name" value="ACTIVIN2R"/>
</dbReference>
<keyword evidence="4 19" id="KW-0723">Serine/threonine-protein kinase</keyword>
<evidence type="ECO:0000256" key="14">
    <source>
        <dbReference type="ARBA" id="ARBA00023136"/>
    </source>
</evidence>
<evidence type="ECO:0000256" key="17">
    <source>
        <dbReference type="ARBA" id="ARBA00023211"/>
    </source>
</evidence>
<dbReference type="GO" id="GO:0046872">
    <property type="term" value="F:metal ion binding"/>
    <property type="evidence" value="ECO:0007669"/>
    <property type="project" value="UniProtKB-KW"/>
</dbReference>
<dbReference type="STRING" id="33528.ENSGAFP00000014523"/>
<evidence type="ECO:0000256" key="16">
    <source>
        <dbReference type="ARBA" id="ARBA00023170"/>
    </source>
</evidence>
<comment type="caution">
    <text evidence="19">Lacks conserved residue(s) required for the propagation of feature annotation.</text>
</comment>
<evidence type="ECO:0000256" key="18">
    <source>
        <dbReference type="PROSITE-ProRule" id="PRU10141"/>
    </source>
</evidence>
<evidence type="ECO:0000256" key="7">
    <source>
        <dbReference type="ARBA" id="ARBA00022723"/>
    </source>
</evidence>
<feature type="domain" description="GS" evidence="21">
    <location>
        <begin position="209"/>
        <end position="240"/>
    </location>
</feature>
<dbReference type="Pfam" id="PF08515">
    <property type="entry name" value="TGF_beta_GS"/>
    <property type="match status" value="1"/>
</dbReference>
<dbReference type="PROSITE" id="PS00107">
    <property type="entry name" value="PROTEIN_KINASE_ATP"/>
    <property type="match status" value="1"/>
</dbReference>
<evidence type="ECO:0000256" key="4">
    <source>
        <dbReference type="ARBA" id="ARBA00022527"/>
    </source>
</evidence>
<evidence type="ECO:0000256" key="9">
    <source>
        <dbReference type="ARBA" id="ARBA00022741"/>
    </source>
</evidence>
<reference evidence="22 23" key="1">
    <citation type="journal article" date="2018" name="G3 (Bethesda)">
        <title>A High-Quality Reference Genome for the Invasive Mosquitofish Gambusia affinis Using a Chicago Library.</title>
        <authorList>
            <person name="Hoffberg S.L."/>
            <person name="Troendle N.J."/>
            <person name="Glenn T.C."/>
            <person name="Mahmud O."/>
            <person name="Louha S."/>
            <person name="Chalopin D."/>
            <person name="Bennetzen J.L."/>
            <person name="Mauricio R."/>
        </authorList>
    </citation>
    <scope>NUCLEOTIDE SEQUENCE [LARGE SCALE GENOMIC DNA]</scope>
    <source>
        <strain evidence="22">NE01/NJP1002.9</strain>
        <tissue evidence="22">Muscle</tissue>
    </source>
</reference>
<dbReference type="Pfam" id="PF07714">
    <property type="entry name" value="PK_Tyr_Ser-Thr"/>
    <property type="match status" value="1"/>
</dbReference>
<dbReference type="EC" id="2.7.11.30" evidence="19"/>
<keyword evidence="10 19" id="KW-0418">Kinase</keyword>
<dbReference type="Gene3D" id="2.10.60.10">
    <property type="entry name" value="CD59"/>
    <property type="match status" value="1"/>
</dbReference>
<keyword evidence="3" id="KW-1003">Cell membrane</keyword>
<dbReference type="InterPro" id="IPR000333">
    <property type="entry name" value="TGFB_receptor"/>
</dbReference>
<gene>
    <name evidence="22" type="ORF">CCH79_00000903</name>
</gene>
<evidence type="ECO:0000259" key="21">
    <source>
        <dbReference type="PROSITE" id="PS51256"/>
    </source>
</evidence>
<dbReference type="FunFam" id="1.10.510.10:FF:000018">
    <property type="entry name" value="Receptor protein serine/threonine kinase"/>
    <property type="match status" value="1"/>
</dbReference>
<keyword evidence="17 19" id="KW-0464">Manganese</keyword>
<feature type="binding site" evidence="18">
    <location>
        <position position="268"/>
    </location>
    <ligand>
        <name>ATP</name>
        <dbReference type="ChEBI" id="CHEBI:30616"/>
    </ligand>
</feature>
<dbReference type="SMART" id="SM00220">
    <property type="entry name" value="S_TKc"/>
    <property type="match status" value="1"/>
</dbReference>
<comment type="catalytic activity">
    <reaction evidence="19">
        <text>L-threonyl-[receptor-protein] + ATP = O-phospho-L-threonyl-[receptor-protein] + ADP + H(+)</text>
        <dbReference type="Rhea" id="RHEA:44880"/>
        <dbReference type="Rhea" id="RHEA-COMP:11024"/>
        <dbReference type="Rhea" id="RHEA-COMP:11025"/>
        <dbReference type="ChEBI" id="CHEBI:15378"/>
        <dbReference type="ChEBI" id="CHEBI:30013"/>
        <dbReference type="ChEBI" id="CHEBI:30616"/>
        <dbReference type="ChEBI" id="CHEBI:61977"/>
        <dbReference type="ChEBI" id="CHEBI:456216"/>
        <dbReference type="EC" id="2.7.11.30"/>
    </reaction>
</comment>
<evidence type="ECO:0000256" key="15">
    <source>
        <dbReference type="ARBA" id="ARBA00023157"/>
    </source>
</evidence>
<dbReference type="SMART" id="SM00467">
    <property type="entry name" value="GS"/>
    <property type="match status" value="1"/>
</dbReference>
<comment type="similarity">
    <text evidence="2 19">Belongs to the protein kinase superfamily. TKL Ser/Thr protein kinase family. TGFB receptor subfamily.</text>
</comment>
<dbReference type="FunFam" id="2.10.60.10:FF:000001">
    <property type="entry name" value="Receptor protein serine/threonine kinase"/>
    <property type="match status" value="1"/>
</dbReference>